<dbReference type="AlphaFoldDB" id="A0A4C1TIC1"/>
<comment type="caution">
    <text evidence="1">The sequence shown here is derived from an EMBL/GenBank/DDBJ whole genome shotgun (WGS) entry which is preliminary data.</text>
</comment>
<protein>
    <submittedName>
        <fullName evidence="1">Uncharacterized protein</fullName>
    </submittedName>
</protein>
<dbReference type="Proteomes" id="UP000299102">
    <property type="component" value="Unassembled WGS sequence"/>
</dbReference>
<keyword evidence="2" id="KW-1185">Reference proteome</keyword>
<evidence type="ECO:0000313" key="2">
    <source>
        <dbReference type="Proteomes" id="UP000299102"/>
    </source>
</evidence>
<dbReference type="EMBL" id="BGZK01000060">
    <property type="protein sequence ID" value="GBP13865.1"/>
    <property type="molecule type" value="Genomic_DNA"/>
</dbReference>
<proteinExistence type="predicted"/>
<sequence length="77" mass="9236">MLVVALHLMQRKYPKVHRQAVDDYQRQHLKYISRLQVNIGANTLKSIEYHMYNMNEIMKDTELKDVYDLGILKPFLD</sequence>
<evidence type="ECO:0000313" key="1">
    <source>
        <dbReference type="EMBL" id="GBP13865.1"/>
    </source>
</evidence>
<reference evidence="1 2" key="1">
    <citation type="journal article" date="2019" name="Commun. Biol.">
        <title>The bagworm genome reveals a unique fibroin gene that provides high tensile strength.</title>
        <authorList>
            <person name="Kono N."/>
            <person name="Nakamura H."/>
            <person name="Ohtoshi R."/>
            <person name="Tomita M."/>
            <person name="Numata K."/>
            <person name="Arakawa K."/>
        </authorList>
    </citation>
    <scope>NUCLEOTIDE SEQUENCE [LARGE SCALE GENOMIC DNA]</scope>
</reference>
<name>A0A4C1TIC1_EUMVA</name>
<gene>
    <name evidence="1" type="ORF">EVAR_10441_1</name>
</gene>
<organism evidence="1 2">
    <name type="scientific">Eumeta variegata</name>
    <name type="common">Bagworm moth</name>
    <name type="synonym">Eumeta japonica</name>
    <dbReference type="NCBI Taxonomy" id="151549"/>
    <lineage>
        <taxon>Eukaryota</taxon>
        <taxon>Metazoa</taxon>
        <taxon>Ecdysozoa</taxon>
        <taxon>Arthropoda</taxon>
        <taxon>Hexapoda</taxon>
        <taxon>Insecta</taxon>
        <taxon>Pterygota</taxon>
        <taxon>Neoptera</taxon>
        <taxon>Endopterygota</taxon>
        <taxon>Lepidoptera</taxon>
        <taxon>Glossata</taxon>
        <taxon>Ditrysia</taxon>
        <taxon>Tineoidea</taxon>
        <taxon>Psychidae</taxon>
        <taxon>Oiketicinae</taxon>
        <taxon>Eumeta</taxon>
    </lineage>
</organism>
<dbReference type="OrthoDB" id="10386328at2759"/>
<accession>A0A4C1TIC1</accession>